<dbReference type="RefSeq" id="WP_146456952.1">
    <property type="nucleotide sequence ID" value="NZ_SJPW01000002.1"/>
</dbReference>
<dbReference type="Proteomes" id="UP000318288">
    <property type="component" value="Unassembled WGS sequence"/>
</dbReference>
<dbReference type="EMBL" id="SJPW01000002">
    <property type="protein sequence ID" value="TWU59385.1"/>
    <property type="molecule type" value="Genomic_DNA"/>
</dbReference>
<reference evidence="1 2" key="1">
    <citation type="submission" date="2019-02" db="EMBL/GenBank/DDBJ databases">
        <title>Deep-cultivation of Planctomycetes and their phenomic and genomic characterization uncovers novel biology.</title>
        <authorList>
            <person name="Wiegand S."/>
            <person name="Jogler M."/>
            <person name="Boedeker C."/>
            <person name="Pinto D."/>
            <person name="Vollmers J."/>
            <person name="Rivas-Marin E."/>
            <person name="Kohn T."/>
            <person name="Peeters S.H."/>
            <person name="Heuer A."/>
            <person name="Rast P."/>
            <person name="Oberbeckmann S."/>
            <person name="Bunk B."/>
            <person name="Jeske O."/>
            <person name="Meyerdierks A."/>
            <person name="Storesund J.E."/>
            <person name="Kallscheuer N."/>
            <person name="Luecker S."/>
            <person name="Lage O.M."/>
            <person name="Pohl T."/>
            <person name="Merkel B.J."/>
            <person name="Hornburger P."/>
            <person name="Mueller R.-W."/>
            <person name="Bruemmer F."/>
            <person name="Labrenz M."/>
            <person name="Spormann A.M."/>
            <person name="Op Den Camp H."/>
            <person name="Overmann J."/>
            <person name="Amann R."/>
            <person name="Jetten M.S.M."/>
            <person name="Mascher T."/>
            <person name="Medema M.H."/>
            <person name="Devos D.P."/>
            <person name="Kaster A.-K."/>
            <person name="Ovreas L."/>
            <person name="Rohde M."/>
            <person name="Galperin M.Y."/>
            <person name="Jogler C."/>
        </authorList>
    </citation>
    <scope>NUCLEOTIDE SEQUENCE [LARGE SCALE GENOMIC DNA]</scope>
    <source>
        <strain evidence="1 2">Poly51</strain>
    </source>
</reference>
<organism evidence="1 2">
    <name type="scientific">Rubripirellula tenax</name>
    <dbReference type="NCBI Taxonomy" id="2528015"/>
    <lineage>
        <taxon>Bacteria</taxon>
        <taxon>Pseudomonadati</taxon>
        <taxon>Planctomycetota</taxon>
        <taxon>Planctomycetia</taxon>
        <taxon>Pirellulales</taxon>
        <taxon>Pirellulaceae</taxon>
        <taxon>Rubripirellula</taxon>
    </lineage>
</organism>
<proteinExistence type="predicted"/>
<sequence length="145" mass="15444">MITSNHAVILGDQPRKIEFGADGKEIAAYEQEFTIDGKDSGASAMFFVCVRGLVGKDAKPVEVAINGKSIGRLMTNQNADADSWFTQTLHFSASEGSMNPNAKEASEKNTIRIPAEGTVGGPGKIYVQNIFVLYKAVFDGPSATA</sequence>
<comment type="caution">
    <text evidence="1">The sequence shown here is derived from an EMBL/GenBank/DDBJ whole genome shotgun (WGS) entry which is preliminary data.</text>
</comment>
<accession>A0A5C6FD91</accession>
<name>A0A5C6FD91_9BACT</name>
<gene>
    <name evidence="1" type="ORF">Poly51_21730</name>
</gene>
<evidence type="ECO:0000313" key="2">
    <source>
        <dbReference type="Proteomes" id="UP000318288"/>
    </source>
</evidence>
<evidence type="ECO:0000313" key="1">
    <source>
        <dbReference type="EMBL" id="TWU59385.1"/>
    </source>
</evidence>
<dbReference type="AlphaFoldDB" id="A0A5C6FD91"/>
<protein>
    <submittedName>
        <fullName evidence="1">Uncharacterized protein</fullName>
    </submittedName>
</protein>
<keyword evidence="2" id="KW-1185">Reference proteome</keyword>